<reference evidence="1 2" key="1">
    <citation type="submission" date="2020-12" db="EMBL/GenBank/DDBJ databases">
        <title>Microbacterium sp. HY060.</title>
        <authorList>
            <person name="Zhou J."/>
        </authorList>
    </citation>
    <scope>NUCLEOTIDE SEQUENCE [LARGE SCALE GENOMIC DNA]</scope>
    <source>
        <strain evidence="1 2">HY60</strain>
    </source>
</reference>
<organism evidence="1 2">
    <name type="scientific">Paramicrobacterium chengjingii</name>
    <dbReference type="NCBI Taxonomy" id="2769067"/>
    <lineage>
        <taxon>Bacteria</taxon>
        <taxon>Bacillati</taxon>
        <taxon>Actinomycetota</taxon>
        <taxon>Actinomycetes</taxon>
        <taxon>Micrococcales</taxon>
        <taxon>Microbacteriaceae</taxon>
        <taxon>Paramicrobacterium</taxon>
    </lineage>
</organism>
<gene>
    <name evidence="1" type="ORF">HCR76_09690</name>
</gene>
<name>A0ABX6YEA9_9MICO</name>
<evidence type="ECO:0000313" key="1">
    <source>
        <dbReference type="EMBL" id="QPZ37138.1"/>
    </source>
</evidence>
<sequence>MKLSEFNYAVATEYGDAYGRVVVRDLVLASLGGRTAHQALEDGERPRDVWAALCDATDVPIARRSGVGLPSPRD</sequence>
<dbReference type="InterPro" id="IPR021408">
    <property type="entry name" value="DUF3046"/>
</dbReference>
<keyword evidence="2" id="KW-1185">Reference proteome</keyword>
<dbReference type="Proteomes" id="UP000662814">
    <property type="component" value="Chromosome"/>
</dbReference>
<proteinExistence type="predicted"/>
<accession>A0ABX6YEA9</accession>
<dbReference type="RefSeq" id="WP_166992865.1">
    <property type="nucleotide sequence ID" value="NZ_CP061169.1"/>
</dbReference>
<dbReference type="EMBL" id="CP061169">
    <property type="protein sequence ID" value="QPZ37138.1"/>
    <property type="molecule type" value="Genomic_DNA"/>
</dbReference>
<dbReference type="Pfam" id="PF11248">
    <property type="entry name" value="DUF3046"/>
    <property type="match status" value="1"/>
</dbReference>
<evidence type="ECO:0000313" key="2">
    <source>
        <dbReference type="Proteomes" id="UP000662814"/>
    </source>
</evidence>
<protein>
    <submittedName>
        <fullName evidence="1">DUF3046 domain-containing protein</fullName>
    </submittedName>
</protein>